<dbReference type="AlphaFoldDB" id="A0A3B5ZMH4"/>
<evidence type="ECO:0000259" key="8">
    <source>
        <dbReference type="Pfam" id="PF18052"/>
    </source>
</evidence>
<evidence type="ECO:0000259" key="7">
    <source>
        <dbReference type="Pfam" id="PF00931"/>
    </source>
</evidence>
<comment type="similarity">
    <text evidence="1">Belongs to the disease resistance NB-LRR family.</text>
</comment>
<evidence type="ECO:0000259" key="10">
    <source>
        <dbReference type="Pfam" id="PF23598"/>
    </source>
</evidence>
<evidence type="ECO:0000259" key="9">
    <source>
        <dbReference type="Pfam" id="PF23559"/>
    </source>
</evidence>
<dbReference type="InterPro" id="IPR044974">
    <property type="entry name" value="Disease_R_plants"/>
</dbReference>
<dbReference type="PANTHER" id="PTHR23155:SF1216">
    <property type="entry name" value="OS04G0219600 PROTEIN"/>
    <property type="match status" value="1"/>
</dbReference>
<protein>
    <submittedName>
        <fullName evidence="11">Uncharacterized protein</fullName>
    </submittedName>
</protein>
<dbReference type="Pfam" id="PF23598">
    <property type="entry name" value="LRR_14"/>
    <property type="match status" value="1"/>
</dbReference>
<dbReference type="EnsemblPlants" id="TraesCS1D02G015500.1">
    <property type="protein sequence ID" value="TraesCS1D02G015500.1.cds1"/>
    <property type="gene ID" value="TraesCS1D02G015500"/>
</dbReference>
<evidence type="ECO:0000256" key="4">
    <source>
        <dbReference type="ARBA" id="ARBA00022741"/>
    </source>
</evidence>
<name>A0A3B5ZMH4_WHEAT</name>
<feature type="domain" description="NB-ARC" evidence="7">
    <location>
        <begin position="197"/>
        <end position="371"/>
    </location>
</feature>
<dbReference type="InterPro" id="IPR036388">
    <property type="entry name" value="WH-like_DNA-bd_sf"/>
</dbReference>
<dbReference type="Gene3D" id="1.20.5.4130">
    <property type="match status" value="1"/>
</dbReference>
<dbReference type="Gene3D" id="1.10.8.430">
    <property type="entry name" value="Helical domain of apoptotic protease-activating factors"/>
    <property type="match status" value="1"/>
</dbReference>
<dbReference type="InterPro" id="IPR055414">
    <property type="entry name" value="LRR_R13L4/SHOC2-like"/>
</dbReference>
<dbReference type="Gramene" id="TraesROB_scaffold_005485_01G000100.1">
    <property type="protein sequence ID" value="TraesROB_scaffold_005485_01G000100.1"/>
    <property type="gene ID" value="TraesROB_scaffold_005485_01G000100"/>
</dbReference>
<dbReference type="Gramene" id="TraesCS1D02G015500.1">
    <property type="protein sequence ID" value="TraesCS1D02G015500.1.cds1"/>
    <property type="gene ID" value="TraesCS1D02G015500"/>
</dbReference>
<dbReference type="Gene3D" id="3.40.50.300">
    <property type="entry name" value="P-loop containing nucleotide triphosphate hydrolases"/>
    <property type="match status" value="1"/>
</dbReference>
<dbReference type="Gramene" id="TraesWEE_scaffold_004137_01G001000.1">
    <property type="protein sequence ID" value="TraesWEE_scaffold_004137_01G001000.1"/>
    <property type="gene ID" value="TraesWEE_scaffold_004137_01G001000"/>
</dbReference>
<dbReference type="SMR" id="A0A3B5ZMH4"/>
<keyword evidence="12" id="KW-1185">Reference proteome</keyword>
<dbReference type="SUPFAM" id="SSF52540">
    <property type="entry name" value="P-loop containing nucleoside triphosphate hydrolases"/>
    <property type="match status" value="1"/>
</dbReference>
<dbReference type="GO" id="GO:0002758">
    <property type="term" value="P:innate immune response-activating signaling pathway"/>
    <property type="evidence" value="ECO:0007669"/>
    <property type="project" value="UniProtKB-ARBA"/>
</dbReference>
<dbReference type="Pfam" id="PF18052">
    <property type="entry name" value="Rx_N"/>
    <property type="match status" value="1"/>
</dbReference>
<reference evidence="11" key="2">
    <citation type="submission" date="2018-10" db="UniProtKB">
        <authorList>
            <consortium name="EnsemblPlants"/>
        </authorList>
    </citation>
    <scope>IDENTIFICATION</scope>
</reference>
<keyword evidence="6" id="KW-0175">Coiled coil</keyword>
<dbReference type="Pfam" id="PF23559">
    <property type="entry name" value="WHD_DRP"/>
    <property type="match status" value="1"/>
</dbReference>
<dbReference type="GO" id="GO:0043531">
    <property type="term" value="F:ADP binding"/>
    <property type="evidence" value="ECO:0007669"/>
    <property type="project" value="InterPro"/>
</dbReference>
<feature type="domain" description="Disease resistance R13L4/SHOC-2-like LRR" evidence="10">
    <location>
        <begin position="578"/>
        <end position="905"/>
    </location>
</feature>
<accession>A0A3B5ZMH4</accession>
<evidence type="ECO:0000256" key="2">
    <source>
        <dbReference type="ARBA" id="ARBA00022614"/>
    </source>
</evidence>
<evidence type="ECO:0000313" key="11">
    <source>
        <dbReference type="EnsemblPlants" id="TraesCS1D02G015500.1.cds1"/>
    </source>
</evidence>
<dbReference type="SUPFAM" id="SSF52058">
    <property type="entry name" value="L domain-like"/>
    <property type="match status" value="1"/>
</dbReference>
<reference evidence="11" key="1">
    <citation type="submission" date="2018-08" db="EMBL/GenBank/DDBJ databases">
        <authorList>
            <person name="Rossello M."/>
        </authorList>
    </citation>
    <scope>NUCLEOTIDE SEQUENCE [LARGE SCALE GENOMIC DNA]</scope>
    <source>
        <strain evidence="11">cv. Chinese Spring</strain>
    </source>
</reference>
<sequence length="933" mass="105477">MYDEYITCWVFVFFQKRMAEAILLAVSKIGTIVLNEVVTDVVQKLSRKLDALKELPAKVQRIEIELNTMNDIIQDLGSTNLNNNVIKGWIGNVRKLAYRVEDVIDKYSYEALKLKDEGFLHRYIITGSRHVKVFSKIAEEVEEIEKDIVQIKGLPKYWRDTNQPNKNEHAKIDKQRSGSCFPELFSDEDLVGIDENRSKLIEWLATKDKESTVITVSGMGGLGKTTLVKNVYDREKVNFADAHAWIVVSKEYDVIDLLGTLLTKIRHTQESTAPPPLSVGAKSDVYDLTEAINKIVQEKKCLIVLDDVWNKDAYNQMCNAFQGIHGSRVMITTRMEDVAALAQPKRRLVLQPLGSTESFKLFCSRAFHSNLNRECPLELNTVATKVVERCRGLPLAIVSSGSLLSTKQPTEHAWNHMFNHLRSELRGDNHVQPILDLSYHDLPGDLRNCFLYCSLFPEDYAISRESLVRLWVAEGFAVKKENSTPEEVAEGNLMELIGRNMLEVVERDELLRVSTCKMHDLVRDLALAVAKQERFGSAKAPKELIHMGKEVRRFSTCGWTDSKAIVGVKFPRLRTIMSLATASPCTNMLSSVLSGSSYLTVLELQDSAITQVPASIGDLFNLRYIGLRRTNIQSLPHTIDKLSNLETLDIKQTKVEKLPPGIVHIEKLRHLLADRFADEKQTEFRYFVGVEAPHMISNFQELQTLETVHASKDLSLQPQKMMKLHTVWVDNINASNCDYLLKTLSDMPLLSSLLLSACDENETLSFQALKPVSTNLHRLIIRGGWADGTLKCPIFQGHGKSLKYLALSWCNLGIEDPQQLLASHLPDLTYLSLNRVSSAGILVLSAGCFPKLKTLVLKRMPNVKQLEIKKGAIPAIDGIYIVSLSKLNMVPHGIESLETLKKLWMLDLHKDFKAQWNLNQMHNKMKDVPELRV</sequence>
<feature type="domain" description="Disease resistance N-terminal" evidence="8">
    <location>
        <begin position="34"/>
        <end position="118"/>
    </location>
</feature>
<dbReference type="Pfam" id="PF00931">
    <property type="entry name" value="NB-ARC"/>
    <property type="match status" value="1"/>
</dbReference>
<dbReference type="InterPro" id="IPR032675">
    <property type="entry name" value="LRR_dom_sf"/>
</dbReference>
<dbReference type="InterPro" id="IPR027417">
    <property type="entry name" value="P-loop_NTPase"/>
</dbReference>
<dbReference type="FunFam" id="1.10.10.10:FF:000322">
    <property type="entry name" value="Probable disease resistance protein At1g63360"/>
    <property type="match status" value="1"/>
</dbReference>
<dbReference type="InterPro" id="IPR058922">
    <property type="entry name" value="WHD_DRP"/>
</dbReference>
<evidence type="ECO:0000256" key="3">
    <source>
        <dbReference type="ARBA" id="ARBA00022737"/>
    </source>
</evidence>
<dbReference type="Gramene" id="TraesCLE_scaffold_028292_01G000100.1">
    <property type="protein sequence ID" value="TraesCLE_scaffold_028292_01G000100.1"/>
    <property type="gene ID" value="TraesCLE_scaffold_028292_01G000100"/>
</dbReference>
<dbReference type="GO" id="GO:0009626">
    <property type="term" value="P:plant-type hypersensitive response"/>
    <property type="evidence" value="ECO:0007669"/>
    <property type="project" value="UniProtKB-ARBA"/>
</dbReference>
<dbReference type="Gene3D" id="1.10.10.10">
    <property type="entry name" value="Winged helix-like DNA-binding domain superfamily/Winged helix DNA-binding domain"/>
    <property type="match status" value="1"/>
</dbReference>
<dbReference type="InterPro" id="IPR041118">
    <property type="entry name" value="Rx_N"/>
</dbReference>
<dbReference type="InterPro" id="IPR002182">
    <property type="entry name" value="NB-ARC"/>
</dbReference>
<evidence type="ECO:0000256" key="6">
    <source>
        <dbReference type="ARBA" id="ARBA00023054"/>
    </source>
</evidence>
<evidence type="ECO:0000313" key="12">
    <source>
        <dbReference type="Proteomes" id="UP000019116"/>
    </source>
</evidence>
<proteinExistence type="inferred from homology"/>
<dbReference type="OrthoDB" id="606096at2759"/>
<dbReference type="Gramene" id="TraesCS1D03G0031300.1">
    <property type="protein sequence ID" value="TraesCS1D03G0031300.1.CDS1"/>
    <property type="gene ID" value="TraesCS1D03G0031300"/>
</dbReference>
<dbReference type="PRINTS" id="PR00364">
    <property type="entry name" value="DISEASERSIST"/>
</dbReference>
<dbReference type="InterPro" id="IPR042197">
    <property type="entry name" value="Apaf_helical"/>
</dbReference>
<keyword evidence="5" id="KW-0611">Plant defense</keyword>
<dbReference type="GO" id="GO:0042742">
    <property type="term" value="P:defense response to bacterium"/>
    <property type="evidence" value="ECO:0007669"/>
    <property type="project" value="UniProtKB-ARBA"/>
</dbReference>
<dbReference type="PANTHER" id="PTHR23155">
    <property type="entry name" value="DISEASE RESISTANCE PROTEIN RP"/>
    <property type="match status" value="1"/>
</dbReference>
<keyword evidence="3" id="KW-0677">Repeat</keyword>
<dbReference type="Gramene" id="TraesPARA_EIv1.0_0228190.1">
    <property type="protein sequence ID" value="TraesPARA_EIv1.0_0228190.1.CDS1"/>
    <property type="gene ID" value="TraesPARA_EIv1.0_0228190"/>
</dbReference>
<dbReference type="FunFam" id="3.40.50.300:FF:001091">
    <property type="entry name" value="Probable disease resistance protein At1g61300"/>
    <property type="match status" value="1"/>
</dbReference>
<organism evidence="11">
    <name type="scientific">Triticum aestivum</name>
    <name type="common">Wheat</name>
    <dbReference type="NCBI Taxonomy" id="4565"/>
    <lineage>
        <taxon>Eukaryota</taxon>
        <taxon>Viridiplantae</taxon>
        <taxon>Streptophyta</taxon>
        <taxon>Embryophyta</taxon>
        <taxon>Tracheophyta</taxon>
        <taxon>Spermatophyta</taxon>
        <taxon>Magnoliopsida</taxon>
        <taxon>Liliopsida</taxon>
        <taxon>Poales</taxon>
        <taxon>Poaceae</taxon>
        <taxon>BOP clade</taxon>
        <taxon>Pooideae</taxon>
        <taxon>Triticodae</taxon>
        <taxon>Triticeae</taxon>
        <taxon>Triticinae</taxon>
        <taxon>Triticum</taxon>
    </lineage>
</organism>
<dbReference type="Gramene" id="TraesCAD_scaffold_022169_01G000600.1">
    <property type="protein sequence ID" value="TraesCAD_scaffold_022169_01G000600.1"/>
    <property type="gene ID" value="TraesCAD_scaffold_022169_01G000600"/>
</dbReference>
<evidence type="ECO:0000256" key="1">
    <source>
        <dbReference type="ARBA" id="ARBA00008894"/>
    </source>
</evidence>
<keyword evidence="2" id="KW-0433">Leucine-rich repeat</keyword>
<dbReference type="Gene3D" id="3.80.10.10">
    <property type="entry name" value="Ribonuclease Inhibitor"/>
    <property type="match status" value="2"/>
</dbReference>
<dbReference type="Proteomes" id="UP000019116">
    <property type="component" value="Chromosome 1D"/>
</dbReference>
<evidence type="ECO:0000256" key="5">
    <source>
        <dbReference type="ARBA" id="ARBA00022821"/>
    </source>
</evidence>
<feature type="domain" description="Disease resistance protein winged helix" evidence="9">
    <location>
        <begin position="455"/>
        <end position="526"/>
    </location>
</feature>
<keyword evidence="4" id="KW-0547">Nucleotide-binding</keyword>
<dbReference type="STRING" id="4565.A0A3B5ZMH4"/>